<dbReference type="GO" id="GO:0004674">
    <property type="term" value="F:protein serine/threonine kinase activity"/>
    <property type="evidence" value="ECO:0007669"/>
    <property type="project" value="TreeGrafter"/>
</dbReference>
<dbReference type="Gene3D" id="1.10.510.10">
    <property type="entry name" value="Transferase(Phosphotransferase) domain 1"/>
    <property type="match status" value="1"/>
</dbReference>
<dbReference type="PIRSF" id="PIRSF000654">
    <property type="entry name" value="Integrin-linked_kinase"/>
    <property type="match status" value="1"/>
</dbReference>
<protein>
    <recommendedName>
        <fullName evidence="1">Protein kinase domain-containing protein</fullName>
    </recommendedName>
</protein>
<name>A0A7S1J7Z2_9EUGL</name>
<dbReference type="InterPro" id="IPR008271">
    <property type="entry name" value="Ser/Thr_kinase_AS"/>
</dbReference>
<dbReference type="PROSITE" id="PS50011">
    <property type="entry name" value="PROTEIN_KINASE_DOM"/>
    <property type="match status" value="1"/>
</dbReference>
<dbReference type="Pfam" id="PF00069">
    <property type="entry name" value="Pkinase"/>
    <property type="match status" value="1"/>
</dbReference>
<reference evidence="2" key="1">
    <citation type="submission" date="2021-01" db="EMBL/GenBank/DDBJ databases">
        <authorList>
            <person name="Corre E."/>
            <person name="Pelletier E."/>
            <person name="Niang G."/>
            <person name="Scheremetjew M."/>
            <person name="Finn R."/>
            <person name="Kale V."/>
            <person name="Holt S."/>
            <person name="Cochrane G."/>
            <person name="Meng A."/>
            <person name="Brown T."/>
            <person name="Cohen L."/>
        </authorList>
    </citation>
    <scope>NUCLEOTIDE SEQUENCE</scope>
    <source>
        <strain evidence="2">NIES-381</strain>
    </source>
</reference>
<organism evidence="2">
    <name type="scientific">Eutreptiella gymnastica</name>
    <dbReference type="NCBI Taxonomy" id="73025"/>
    <lineage>
        <taxon>Eukaryota</taxon>
        <taxon>Discoba</taxon>
        <taxon>Euglenozoa</taxon>
        <taxon>Euglenida</taxon>
        <taxon>Spirocuta</taxon>
        <taxon>Euglenophyceae</taxon>
        <taxon>Eutreptiales</taxon>
        <taxon>Eutreptiaceae</taxon>
        <taxon>Eutreptiella</taxon>
    </lineage>
</organism>
<feature type="domain" description="Protein kinase" evidence="1">
    <location>
        <begin position="1"/>
        <end position="254"/>
    </location>
</feature>
<dbReference type="GO" id="GO:0005524">
    <property type="term" value="F:ATP binding"/>
    <property type="evidence" value="ECO:0007669"/>
    <property type="project" value="InterPro"/>
</dbReference>
<gene>
    <name evidence="2" type="ORF">EGYM00392_LOCUS46346</name>
</gene>
<dbReference type="InterPro" id="IPR000719">
    <property type="entry name" value="Prot_kinase_dom"/>
</dbReference>
<evidence type="ECO:0000313" key="2">
    <source>
        <dbReference type="EMBL" id="CAD9035192.1"/>
    </source>
</evidence>
<dbReference type="InterPro" id="IPR011009">
    <property type="entry name" value="Kinase-like_dom_sf"/>
</dbReference>
<dbReference type="PROSITE" id="PS00108">
    <property type="entry name" value="PROTEIN_KINASE_ST"/>
    <property type="match status" value="1"/>
</dbReference>
<dbReference type="EMBL" id="HBGA01125479">
    <property type="protein sequence ID" value="CAD9035192.1"/>
    <property type="molecule type" value="Transcribed_RNA"/>
</dbReference>
<dbReference type="InterPro" id="IPR051681">
    <property type="entry name" value="Ser/Thr_Kinases-Pseudokinases"/>
</dbReference>
<dbReference type="AlphaFoldDB" id="A0A7S1J7Z2"/>
<accession>A0A7S1J7Z2</accession>
<proteinExistence type="predicted"/>
<dbReference type="PANTHER" id="PTHR44329">
    <property type="entry name" value="SERINE/THREONINE-PROTEIN KINASE TNNI3K-RELATED"/>
    <property type="match status" value="1"/>
</dbReference>
<sequence length="254" mass="28604">MSVVWLVLYQGMECAAKTPKPNVSAKNKQLMFDAARLQQSVRHPNVLGVIAVFEDAEWPCILLELAPCGHVREFSKGSPSLKDKWNMALGVAKGTQALHQSSIVHRDLKGENIFLDENMVPKLADFDFAVQLTGSCKLRGSCGTPGFTAPEVLSNHEYDHSADVYSLGSVLYELMQSSFPFEKEVDFNRNDLHHGDWIRICDMLTLEGIRPALDQTCPKPMRDLVRNCWSARAHERPTIDRVVIEIEAMREAFF</sequence>
<dbReference type="SMART" id="SM00220">
    <property type="entry name" value="S_TKc"/>
    <property type="match status" value="1"/>
</dbReference>
<evidence type="ECO:0000259" key="1">
    <source>
        <dbReference type="PROSITE" id="PS50011"/>
    </source>
</evidence>
<dbReference type="SUPFAM" id="SSF56112">
    <property type="entry name" value="Protein kinase-like (PK-like)"/>
    <property type="match status" value="1"/>
</dbReference>